<gene>
    <name evidence="1" type="ORF">ACFPCY_30085</name>
</gene>
<comment type="caution">
    <text evidence="1">The sequence shown here is derived from an EMBL/GenBank/DDBJ whole genome shotgun (WGS) entry which is preliminary data.</text>
</comment>
<name>A0ABV9U9E5_9ACTN</name>
<accession>A0ABV9U9E5</accession>
<keyword evidence="2" id="KW-1185">Reference proteome</keyword>
<reference evidence="2" key="1">
    <citation type="journal article" date="2019" name="Int. J. Syst. Evol. Microbiol.">
        <title>The Global Catalogue of Microorganisms (GCM) 10K type strain sequencing project: providing services to taxonomists for standard genome sequencing and annotation.</title>
        <authorList>
            <consortium name="The Broad Institute Genomics Platform"/>
            <consortium name="The Broad Institute Genome Sequencing Center for Infectious Disease"/>
            <person name="Wu L."/>
            <person name="Ma J."/>
        </authorList>
    </citation>
    <scope>NUCLEOTIDE SEQUENCE [LARGE SCALE GENOMIC DNA]</scope>
    <source>
        <strain evidence="2">KLKA75</strain>
    </source>
</reference>
<dbReference type="Proteomes" id="UP001595872">
    <property type="component" value="Unassembled WGS sequence"/>
</dbReference>
<proteinExistence type="predicted"/>
<sequence>MFNERTVYVLEHLAHGDFVESVREEGEAEGDARGRLLGFTRALFLILEARGLTANSEVRAAVANCDDWHQMYHWYMAAVTAERAEDILR</sequence>
<dbReference type="EMBL" id="JBHSIT010000009">
    <property type="protein sequence ID" value="MFC4911587.1"/>
    <property type="molecule type" value="Genomic_DNA"/>
</dbReference>
<dbReference type="RefSeq" id="WP_378260635.1">
    <property type="nucleotide sequence ID" value="NZ_JBHSIT010000009.1"/>
</dbReference>
<protein>
    <submittedName>
        <fullName evidence="1">Uncharacterized protein</fullName>
    </submittedName>
</protein>
<evidence type="ECO:0000313" key="1">
    <source>
        <dbReference type="EMBL" id="MFC4911587.1"/>
    </source>
</evidence>
<organism evidence="1 2">
    <name type="scientific">Actinomadura gamaensis</name>
    <dbReference type="NCBI Taxonomy" id="1763541"/>
    <lineage>
        <taxon>Bacteria</taxon>
        <taxon>Bacillati</taxon>
        <taxon>Actinomycetota</taxon>
        <taxon>Actinomycetes</taxon>
        <taxon>Streptosporangiales</taxon>
        <taxon>Thermomonosporaceae</taxon>
        <taxon>Actinomadura</taxon>
    </lineage>
</organism>
<evidence type="ECO:0000313" key="2">
    <source>
        <dbReference type="Proteomes" id="UP001595872"/>
    </source>
</evidence>